<organism evidence="1">
    <name type="scientific">Anguilla anguilla</name>
    <name type="common">European freshwater eel</name>
    <name type="synonym">Muraena anguilla</name>
    <dbReference type="NCBI Taxonomy" id="7936"/>
    <lineage>
        <taxon>Eukaryota</taxon>
        <taxon>Metazoa</taxon>
        <taxon>Chordata</taxon>
        <taxon>Craniata</taxon>
        <taxon>Vertebrata</taxon>
        <taxon>Euteleostomi</taxon>
        <taxon>Actinopterygii</taxon>
        <taxon>Neopterygii</taxon>
        <taxon>Teleostei</taxon>
        <taxon>Anguilliformes</taxon>
        <taxon>Anguillidae</taxon>
        <taxon>Anguilla</taxon>
    </lineage>
</organism>
<dbReference type="AlphaFoldDB" id="A0A0E9PSH7"/>
<proteinExistence type="predicted"/>
<sequence length="33" mass="3744">MAFMTFLPCYSIICHYKVCTEGHISVFSILCKG</sequence>
<name>A0A0E9PSH7_ANGAN</name>
<reference evidence="1" key="1">
    <citation type="submission" date="2014-11" db="EMBL/GenBank/DDBJ databases">
        <authorList>
            <person name="Amaro Gonzalez C."/>
        </authorList>
    </citation>
    <scope>NUCLEOTIDE SEQUENCE</scope>
</reference>
<dbReference type="EMBL" id="GBXM01101355">
    <property type="protein sequence ID" value="JAH07222.1"/>
    <property type="molecule type" value="Transcribed_RNA"/>
</dbReference>
<protein>
    <submittedName>
        <fullName evidence="1">Uncharacterized protein</fullName>
    </submittedName>
</protein>
<accession>A0A0E9PSH7</accession>
<evidence type="ECO:0000313" key="1">
    <source>
        <dbReference type="EMBL" id="JAH07222.1"/>
    </source>
</evidence>
<reference evidence="1" key="2">
    <citation type="journal article" date="2015" name="Fish Shellfish Immunol.">
        <title>Early steps in the European eel (Anguilla anguilla)-Vibrio vulnificus interaction in the gills: Role of the RtxA13 toxin.</title>
        <authorList>
            <person name="Callol A."/>
            <person name="Pajuelo D."/>
            <person name="Ebbesson L."/>
            <person name="Teles M."/>
            <person name="MacKenzie S."/>
            <person name="Amaro C."/>
        </authorList>
    </citation>
    <scope>NUCLEOTIDE SEQUENCE</scope>
</reference>